<keyword evidence="2" id="KW-0472">Membrane</keyword>
<dbReference type="Pfam" id="PF09656">
    <property type="entry name" value="PGPGW"/>
    <property type="match status" value="1"/>
</dbReference>
<dbReference type="EMBL" id="BMZQ01000001">
    <property type="protein sequence ID" value="GHD08056.1"/>
    <property type="molecule type" value="Genomic_DNA"/>
</dbReference>
<keyword evidence="4" id="KW-1185">Reference proteome</keyword>
<reference evidence="3" key="1">
    <citation type="journal article" date="2014" name="Int. J. Syst. Evol. Microbiol.">
        <title>Complete genome sequence of Corynebacterium casei LMG S-19264T (=DSM 44701T), isolated from a smear-ripened cheese.</title>
        <authorList>
            <consortium name="US DOE Joint Genome Institute (JGI-PGF)"/>
            <person name="Walter F."/>
            <person name="Albersmeier A."/>
            <person name="Kalinowski J."/>
            <person name="Ruckert C."/>
        </authorList>
    </citation>
    <scope>NUCLEOTIDE SEQUENCE</scope>
    <source>
        <strain evidence="3">KCTC 42249</strain>
    </source>
</reference>
<organism evidence="3 4">
    <name type="scientific">Tianweitania populi</name>
    <dbReference type="NCBI Taxonomy" id="1607949"/>
    <lineage>
        <taxon>Bacteria</taxon>
        <taxon>Pseudomonadati</taxon>
        <taxon>Pseudomonadota</taxon>
        <taxon>Alphaproteobacteria</taxon>
        <taxon>Hyphomicrobiales</taxon>
        <taxon>Phyllobacteriaceae</taxon>
        <taxon>Tianweitania</taxon>
    </lineage>
</organism>
<name>A0A8J3GKM2_9HYPH</name>
<dbReference type="Proteomes" id="UP000630142">
    <property type="component" value="Unassembled WGS sequence"/>
</dbReference>
<accession>A0A8J3GKM2</accession>
<dbReference type="AlphaFoldDB" id="A0A8J3GKM2"/>
<comment type="caution">
    <text evidence="3">The sequence shown here is derived from an EMBL/GenBank/DDBJ whole genome shotgun (WGS) entry which is preliminary data.</text>
</comment>
<feature type="transmembrane region" description="Helical" evidence="2">
    <location>
        <begin position="32"/>
        <end position="62"/>
    </location>
</feature>
<evidence type="ECO:0000313" key="4">
    <source>
        <dbReference type="Proteomes" id="UP000630142"/>
    </source>
</evidence>
<evidence type="ECO:0000256" key="2">
    <source>
        <dbReference type="SAM" id="Phobius"/>
    </source>
</evidence>
<reference evidence="3" key="2">
    <citation type="submission" date="2020-09" db="EMBL/GenBank/DDBJ databases">
        <authorList>
            <person name="Sun Q."/>
            <person name="Kim S."/>
        </authorList>
    </citation>
    <scope>NUCLEOTIDE SEQUENCE</scope>
    <source>
        <strain evidence="3">KCTC 42249</strain>
    </source>
</reference>
<evidence type="ECO:0000256" key="1">
    <source>
        <dbReference type="SAM" id="MobiDB-lite"/>
    </source>
</evidence>
<keyword evidence="2" id="KW-0812">Transmembrane</keyword>
<gene>
    <name evidence="3" type="ORF">GCM10016234_07160</name>
</gene>
<keyword evidence="2" id="KW-1133">Transmembrane helix</keyword>
<evidence type="ECO:0000313" key="3">
    <source>
        <dbReference type="EMBL" id="GHD08056.1"/>
    </source>
</evidence>
<sequence>MTVDPQLPPTRKINLLGRDFAMPQSRRWRITIGIFLIIGGCLGFLPILGFWMIPLGLVILSYEYAWVRRRRRRVTVWWGRRRQKPAMKNKRPPRDVATAAQIDRSSRV</sequence>
<feature type="region of interest" description="Disordered" evidence="1">
    <location>
        <begin position="83"/>
        <end position="108"/>
    </location>
</feature>
<protein>
    <submittedName>
        <fullName evidence="3">Uncharacterized protein</fullName>
    </submittedName>
</protein>
<dbReference type="RefSeq" id="WP_244641311.1">
    <property type="nucleotide sequence ID" value="NZ_BMZQ01000001.1"/>
</dbReference>
<proteinExistence type="predicted"/>
<dbReference type="InterPro" id="IPR019099">
    <property type="entry name" value="Uncharacterised_PGPGW_TM"/>
</dbReference>